<evidence type="ECO:0000313" key="2">
    <source>
        <dbReference type="Proteomes" id="UP001163156"/>
    </source>
</evidence>
<protein>
    <submittedName>
        <fullName evidence="1">Nuclear transport factor 2 family protein</fullName>
    </submittedName>
</protein>
<dbReference type="SUPFAM" id="SSF54427">
    <property type="entry name" value="NTF2-like"/>
    <property type="match status" value="1"/>
</dbReference>
<proteinExistence type="predicted"/>
<accession>A0ABY6MIU5</accession>
<dbReference type="Proteomes" id="UP001163156">
    <property type="component" value="Chromosome"/>
</dbReference>
<gene>
    <name evidence="1" type="ORF">OM944_00115</name>
</gene>
<dbReference type="EMBL" id="CP110226">
    <property type="protein sequence ID" value="UZD22904.1"/>
    <property type="molecule type" value="Genomic_DNA"/>
</dbReference>
<dbReference type="Gene3D" id="3.10.450.50">
    <property type="match status" value="1"/>
</dbReference>
<dbReference type="RefSeq" id="WP_264809430.1">
    <property type="nucleotide sequence ID" value="NZ_CP110226.1"/>
</dbReference>
<evidence type="ECO:0000313" key="1">
    <source>
        <dbReference type="EMBL" id="UZD22904.1"/>
    </source>
</evidence>
<keyword evidence="2" id="KW-1185">Reference proteome</keyword>
<organism evidence="1 2">
    <name type="scientific">Algoriphagus halophytocola</name>
    <dbReference type="NCBI Taxonomy" id="2991499"/>
    <lineage>
        <taxon>Bacteria</taxon>
        <taxon>Pseudomonadati</taxon>
        <taxon>Bacteroidota</taxon>
        <taxon>Cytophagia</taxon>
        <taxon>Cytophagales</taxon>
        <taxon>Cyclobacteriaceae</taxon>
        <taxon>Algoriphagus</taxon>
    </lineage>
</organism>
<sequence>MTKIISHPNCGNSPKMEFLKAFNIAFAKGDTSFLIESVTDDMLWDIVGDKKILGKKAFGEELEQVNLLKVEELRLEQILSHGKEGAANGVMKMENGKRYAFADFYVFQGAKGLKVKAITSYCLEV</sequence>
<dbReference type="InterPro" id="IPR032710">
    <property type="entry name" value="NTF2-like_dom_sf"/>
</dbReference>
<name>A0ABY6MIU5_9BACT</name>
<reference evidence="1" key="1">
    <citation type="submission" date="2022-10" db="EMBL/GenBank/DDBJ databases">
        <title>Algoriphagus sp. a novel bacteria isolate from halophytes salicornia europaea.</title>
        <authorList>
            <person name="Peng Y."/>
            <person name="Jiang L."/>
            <person name="Lee J."/>
        </authorList>
    </citation>
    <scope>NUCLEOTIDE SEQUENCE</scope>
    <source>
        <strain evidence="1">TR-M5</strain>
    </source>
</reference>